<keyword evidence="8 9" id="KW-0472">Membrane</keyword>
<keyword evidence="6 9" id="KW-1133">Transmembrane helix</keyword>
<dbReference type="InterPro" id="IPR047817">
    <property type="entry name" value="ABC2_TM_bact-type"/>
</dbReference>
<reference evidence="11 14" key="2">
    <citation type="submission" date="2019-07" db="EMBL/GenBank/DDBJ databases">
        <title>Whole genome shotgun sequence of Myxococcus fulvus NBRC 100333.</title>
        <authorList>
            <person name="Hosoyama A."/>
            <person name="Uohara A."/>
            <person name="Ohji S."/>
            <person name="Ichikawa N."/>
        </authorList>
    </citation>
    <scope>NUCLEOTIDE SEQUENCE [LARGE SCALE GENOMIC DNA]</scope>
    <source>
        <strain evidence="11 14">NBRC 100333</strain>
    </source>
</reference>
<dbReference type="Proteomes" id="UP000321514">
    <property type="component" value="Unassembled WGS sequence"/>
</dbReference>
<evidence type="ECO:0000313" key="11">
    <source>
        <dbReference type="EMBL" id="GEN09269.1"/>
    </source>
</evidence>
<name>A0A511T538_MYXFU</name>
<dbReference type="EMBL" id="BJXR01000033">
    <property type="protein sequence ID" value="GEN09269.1"/>
    <property type="molecule type" value="Genomic_DNA"/>
</dbReference>
<dbReference type="AlphaFoldDB" id="A0A511T538"/>
<dbReference type="Pfam" id="PF01061">
    <property type="entry name" value="ABC2_membrane"/>
    <property type="match status" value="1"/>
</dbReference>
<evidence type="ECO:0000256" key="9">
    <source>
        <dbReference type="RuleBase" id="RU361157"/>
    </source>
</evidence>
<evidence type="ECO:0000256" key="4">
    <source>
        <dbReference type="ARBA" id="ARBA00022475"/>
    </source>
</evidence>
<accession>A0A511T538</accession>
<organism evidence="11 14">
    <name type="scientific">Myxococcus fulvus</name>
    <dbReference type="NCBI Taxonomy" id="33"/>
    <lineage>
        <taxon>Bacteria</taxon>
        <taxon>Pseudomonadati</taxon>
        <taxon>Myxococcota</taxon>
        <taxon>Myxococcia</taxon>
        <taxon>Myxococcales</taxon>
        <taxon>Cystobacterineae</taxon>
        <taxon>Myxococcaceae</taxon>
        <taxon>Myxococcus</taxon>
    </lineage>
</organism>
<feature type="transmembrane region" description="Helical" evidence="9">
    <location>
        <begin position="109"/>
        <end position="131"/>
    </location>
</feature>
<dbReference type="GO" id="GO:0140359">
    <property type="term" value="F:ABC-type transporter activity"/>
    <property type="evidence" value="ECO:0007669"/>
    <property type="project" value="InterPro"/>
</dbReference>
<feature type="transmembrane region" description="Helical" evidence="9">
    <location>
        <begin position="137"/>
        <end position="161"/>
    </location>
</feature>
<keyword evidence="4 9" id="KW-1003">Cell membrane</keyword>
<keyword evidence="7" id="KW-0762">Sugar transport</keyword>
<comment type="caution">
    <text evidence="11">The sequence shown here is derived from an EMBL/GenBank/DDBJ whole genome shotgun (WGS) entry which is preliminary data.</text>
</comment>
<dbReference type="GO" id="GO:0005886">
    <property type="term" value="C:plasma membrane"/>
    <property type="evidence" value="ECO:0007669"/>
    <property type="project" value="UniProtKB-SubCell"/>
</dbReference>
<evidence type="ECO:0000313" key="13">
    <source>
        <dbReference type="Proteomes" id="UP000183760"/>
    </source>
</evidence>
<feature type="transmembrane region" description="Helical" evidence="9">
    <location>
        <begin position="63"/>
        <end position="88"/>
    </location>
</feature>
<feature type="transmembrane region" description="Helical" evidence="9">
    <location>
        <begin position="173"/>
        <end position="191"/>
    </location>
</feature>
<dbReference type="GO" id="GO:0015774">
    <property type="term" value="P:polysaccharide transport"/>
    <property type="evidence" value="ECO:0007669"/>
    <property type="project" value="UniProtKB-KW"/>
</dbReference>
<sequence length="260" mass="29699">MIRLVRELYQYRGLLLSLVQRELKARYRGSFLGFLWTFLNPTLHMMVYALLFTMVMRQNIPNYPYFMFVGLLPWIWFTSSLTAGASAISDRRDLMTKVRFPAQVLPTTVVMTNLSNYVLSLPLMLALGLIYGQYPTWHVIAFPLVVLIQLVFTLALTYIVAAINVSFRDLQHIVGNVLTMWFFLTPVLYQASTIHDEGLRTTILMANPMASLMLSYQAIFYEHRLPDAGPLAALAVVSVVLLWGASVLFESRREDFAESI</sequence>
<evidence type="ECO:0000256" key="5">
    <source>
        <dbReference type="ARBA" id="ARBA00022692"/>
    </source>
</evidence>
<comment type="subcellular location">
    <subcellularLocation>
        <location evidence="1 9">Cell membrane</location>
        <topology evidence="1 9">Multi-pass membrane protein</topology>
    </subcellularLocation>
</comment>
<evidence type="ECO:0000256" key="7">
    <source>
        <dbReference type="ARBA" id="ARBA00023047"/>
    </source>
</evidence>
<keyword evidence="5 9" id="KW-0812">Transmembrane</keyword>
<dbReference type="PROSITE" id="PS51012">
    <property type="entry name" value="ABC_TM2"/>
    <property type="match status" value="1"/>
</dbReference>
<dbReference type="EMBL" id="FOIB01000005">
    <property type="protein sequence ID" value="SEU16954.1"/>
    <property type="molecule type" value="Genomic_DNA"/>
</dbReference>
<evidence type="ECO:0000256" key="3">
    <source>
        <dbReference type="ARBA" id="ARBA00022448"/>
    </source>
</evidence>
<dbReference type="OrthoDB" id="9786910at2"/>
<feature type="domain" description="ABC transmembrane type-2" evidence="10">
    <location>
        <begin position="32"/>
        <end position="252"/>
    </location>
</feature>
<reference evidence="12 13" key="1">
    <citation type="submission" date="2016-10" db="EMBL/GenBank/DDBJ databases">
        <authorList>
            <person name="Varghese N."/>
            <person name="Submissions S."/>
        </authorList>
    </citation>
    <scope>NUCLEOTIDE SEQUENCE [LARGE SCALE GENOMIC DNA]</scope>
    <source>
        <strain evidence="12 13">DSM 16525</strain>
    </source>
</reference>
<protein>
    <recommendedName>
        <fullName evidence="9">Transport permease protein</fullName>
    </recommendedName>
</protein>
<comment type="similarity">
    <text evidence="2 9">Belongs to the ABC-2 integral membrane protein family.</text>
</comment>
<feature type="transmembrane region" description="Helical" evidence="9">
    <location>
        <begin position="228"/>
        <end position="249"/>
    </location>
</feature>
<keyword evidence="7" id="KW-0625">Polysaccharide transport</keyword>
<dbReference type="GO" id="GO:0015920">
    <property type="term" value="P:lipopolysaccharide transport"/>
    <property type="evidence" value="ECO:0007669"/>
    <property type="project" value="TreeGrafter"/>
</dbReference>
<evidence type="ECO:0000313" key="12">
    <source>
        <dbReference type="EMBL" id="SEU16954.1"/>
    </source>
</evidence>
<feature type="transmembrane region" description="Helical" evidence="9">
    <location>
        <begin position="31"/>
        <end position="51"/>
    </location>
</feature>
<dbReference type="Proteomes" id="UP000183760">
    <property type="component" value="Unassembled WGS sequence"/>
</dbReference>
<evidence type="ECO:0000256" key="8">
    <source>
        <dbReference type="ARBA" id="ARBA00023136"/>
    </source>
</evidence>
<keyword evidence="13" id="KW-1185">Reference proteome</keyword>
<gene>
    <name evidence="11" type="ORF">MFU01_43060</name>
    <name evidence="12" type="ORF">SAMN05443572_105523</name>
</gene>
<evidence type="ECO:0000259" key="10">
    <source>
        <dbReference type="PROSITE" id="PS51012"/>
    </source>
</evidence>
<dbReference type="PANTHER" id="PTHR30413">
    <property type="entry name" value="INNER MEMBRANE TRANSPORT PERMEASE"/>
    <property type="match status" value="1"/>
</dbReference>
<evidence type="ECO:0000313" key="14">
    <source>
        <dbReference type="Proteomes" id="UP000321514"/>
    </source>
</evidence>
<dbReference type="RefSeq" id="WP_046714722.1">
    <property type="nucleotide sequence ID" value="NZ_BJXR01000033.1"/>
</dbReference>
<evidence type="ECO:0000256" key="2">
    <source>
        <dbReference type="ARBA" id="ARBA00007783"/>
    </source>
</evidence>
<proteinExistence type="inferred from homology"/>
<dbReference type="STRING" id="1334629.MFUL124B02_27895"/>
<evidence type="ECO:0000256" key="6">
    <source>
        <dbReference type="ARBA" id="ARBA00022989"/>
    </source>
</evidence>
<keyword evidence="3 9" id="KW-0813">Transport</keyword>
<dbReference type="PANTHER" id="PTHR30413:SF10">
    <property type="entry name" value="CAPSULE POLYSACCHARIDE EXPORT INNER-MEMBRANE PROTEIN CTRC"/>
    <property type="match status" value="1"/>
</dbReference>
<dbReference type="InterPro" id="IPR013525">
    <property type="entry name" value="ABC2_TM"/>
</dbReference>
<evidence type="ECO:0000256" key="1">
    <source>
        <dbReference type="ARBA" id="ARBA00004651"/>
    </source>
</evidence>